<accession>A0ABP1S7A2</accession>
<dbReference type="EMBL" id="CAXLJM020000162">
    <property type="protein sequence ID" value="CAL8145048.1"/>
    <property type="molecule type" value="Genomic_DNA"/>
</dbReference>
<keyword evidence="1" id="KW-0472">Membrane</keyword>
<organism evidence="2 3">
    <name type="scientific">Orchesella dallaii</name>
    <dbReference type="NCBI Taxonomy" id="48710"/>
    <lineage>
        <taxon>Eukaryota</taxon>
        <taxon>Metazoa</taxon>
        <taxon>Ecdysozoa</taxon>
        <taxon>Arthropoda</taxon>
        <taxon>Hexapoda</taxon>
        <taxon>Collembola</taxon>
        <taxon>Entomobryomorpha</taxon>
        <taxon>Entomobryoidea</taxon>
        <taxon>Orchesellidae</taxon>
        <taxon>Orchesellinae</taxon>
        <taxon>Orchesella</taxon>
    </lineage>
</organism>
<name>A0ABP1S7A2_9HEXA</name>
<gene>
    <name evidence="2" type="ORF">ODALV1_LOCUS30377</name>
</gene>
<feature type="transmembrane region" description="Helical" evidence="1">
    <location>
        <begin position="255"/>
        <end position="278"/>
    </location>
</feature>
<keyword evidence="3" id="KW-1185">Reference proteome</keyword>
<protein>
    <submittedName>
        <fullName evidence="2">Uncharacterized protein</fullName>
    </submittedName>
</protein>
<sequence>MDPYRNWATMVNKVFEQWKVPKLDLMLSQVTSAVKMKKIVTNHWCNTTNQLVSTMCPRQNDMYKNLKVVSLAVGWSSFLLLSISSEVSRSLSTTVLSSRTVSEKSNKEPNLLSNPHTFQSHYLDQANHGQWIIPYEYMLYYKWHQLQQQLNNAGGTRQLGYQQQRQSINENHIIASSNLKNWGLTRELENIYSEFHKIEQPHDVASLDHAENLSVIMDNSYNSLLDPVLQQHEPNGMLTFRTNGKIKRKQKYAKLLLICGLLSLCTVIFQFLASFLLLCFVDKG</sequence>
<keyword evidence="1" id="KW-1133">Transmembrane helix</keyword>
<reference evidence="2 3" key="1">
    <citation type="submission" date="2024-08" db="EMBL/GenBank/DDBJ databases">
        <authorList>
            <person name="Cucini C."/>
            <person name="Frati F."/>
        </authorList>
    </citation>
    <scope>NUCLEOTIDE SEQUENCE [LARGE SCALE GENOMIC DNA]</scope>
</reference>
<evidence type="ECO:0000256" key="1">
    <source>
        <dbReference type="SAM" id="Phobius"/>
    </source>
</evidence>
<comment type="caution">
    <text evidence="2">The sequence shown here is derived from an EMBL/GenBank/DDBJ whole genome shotgun (WGS) entry which is preliminary data.</text>
</comment>
<proteinExistence type="predicted"/>
<dbReference type="Proteomes" id="UP001642540">
    <property type="component" value="Unassembled WGS sequence"/>
</dbReference>
<keyword evidence="1" id="KW-0812">Transmembrane</keyword>
<evidence type="ECO:0000313" key="2">
    <source>
        <dbReference type="EMBL" id="CAL8145048.1"/>
    </source>
</evidence>
<evidence type="ECO:0000313" key="3">
    <source>
        <dbReference type="Proteomes" id="UP001642540"/>
    </source>
</evidence>